<dbReference type="InterPro" id="IPR037291">
    <property type="entry name" value="DUF4139"/>
</dbReference>
<proteinExistence type="predicted"/>
<accession>J3CG84</accession>
<dbReference type="PANTHER" id="PTHR31005:SF8">
    <property type="entry name" value="DUF4139 DOMAIN-CONTAINING PROTEIN"/>
    <property type="match status" value="1"/>
</dbReference>
<evidence type="ECO:0000313" key="2">
    <source>
        <dbReference type="EMBL" id="EJL71024.1"/>
    </source>
</evidence>
<protein>
    <recommendedName>
        <fullName evidence="1">DUF4139 domain-containing protein</fullName>
    </recommendedName>
</protein>
<dbReference type="Proteomes" id="UP000007509">
    <property type="component" value="Unassembled WGS sequence"/>
</dbReference>
<sequence length="230" mass="26636">MVLDSYNVEERAKAASQGYSRNSDTVKTQEIEEVVVTAFGFKTVENQFDISFEVDKIPANYKYFTAPKQNNDAFLMATVKDFNQYNLISAPANIIFENMYIGETSINPNQTSDELNITLGNDKKISVRIQIVDDKANEKFFSSYQEKTFTYDIIVRNNKKDMVNIEVKDQFPLSKDEAVKIELLQSEQAELDKEKGFMTWNVKISPSETKKFRIRYKVRYPKDYSISNLN</sequence>
<dbReference type="EMBL" id="AKJY01000046">
    <property type="protein sequence ID" value="EJL71024.1"/>
    <property type="molecule type" value="Genomic_DNA"/>
</dbReference>
<keyword evidence="3" id="KW-1185">Reference proteome</keyword>
<feature type="domain" description="DUF4139" evidence="1">
    <location>
        <begin position="76"/>
        <end position="222"/>
    </location>
</feature>
<dbReference type="OrthoDB" id="634585at2"/>
<dbReference type="RefSeq" id="WP_007844230.1">
    <property type="nucleotide sequence ID" value="NZ_AKJY01000046.1"/>
</dbReference>
<organism evidence="2 3">
    <name type="scientific">Chryseobacterium populi</name>
    <dbReference type="NCBI Taxonomy" id="1144316"/>
    <lineage>
        <taxon>Bacteria</taxon>
        <taxon>Pseudomonadati</taxon>
        <taxon>Bacteroidota</taxon>
        <taxon>Flavobacteriia</taxon>
        <taxon>Flavobacteriales</taxon>
        <taxon>Weeksellaceae</taxon>
        <taxon>Chryseobacterium group</taxon>
        <taxon>Chryseobacterium</taxon>
    </lineage>
</organism>
<evidence type="ECO:0000259" key="1">
    <source>
        <dbReference type="Pfam" id="PF13598"/>
    </source>
</evidence>
<dbReference type="InterPro" id="IPR011935">
    <property type="entry name" value="CHP02231"/>
</dbReference>
<dbReference type="PANTHER" id="PTHR31005">
    <property type="entry name" value="DUF4139 DOMAIN-CONTAINING PROTEIN"/>
    <property type="match status" value="1"/>
</dbReference>
<evidence type="ECO:0000313" key="3">
    <source>
        <dbReference type="Proteomes" id="UP000007509"/>
    </source>
</evidence>
<dbReference type="NCBIfam" id="TIGR02231">
    <property type="entry name" value="mucoidy inhibitor MuiA family protein"/>
    <property type="match status" value="1"/>
</dbReference>
<comment type="caution">
    <text evidence="2">The sequence shown here is derived from an EMBL/GenBank/DDBJ whole genome shotgun (WGS) entry which is preliminary data.</text>
</comment>
<dbReference type="Pfam" id="PF13598">
    <property type="entry name" value="DUF4139"/>
    <property type="match status" value="1"/>
</dbReference>
<dbReference type="AlphaFoldDB" id="J3CG84"/>
<dbReference type="PATRIC" id="fig|1144316.3.peg.2607"/>
<gene>
    <name evidence="2" type="ORF">PMI13_02587</name>
</gene>
<name>J3CG84_9FLAO</name>
<reference evidence="2 3" key="1">
    <citation type="journal article" date="2012" name="J. Bacteriol.">
        <title>Twenty-one genome sequences from Pseudomonas species and 19 genome sequences from diverse bacteria isolated from the rhizosphere and endosphere of Populus deltoides.</title>
        <authorList>
            <person name="Brown S.D."/>
            <person name="Utturkar S.M."/>
            <person name="Klingeman D.M."/>
            <person name="Johnson C.M."/>
            <person name="Martin S.L."/>
            <person name="Land M.L."/>
            <person name="Lu T.Y."/>
            <person name="Schadt C.W."/>
            <person name="Doktycz M.J."/>
            <person name="Pelletier D.A."/>
        </authorList>
    </citation>
    <scope>NUCLEOTIDE SEQUENCE [LARGE SCALE GENOMIC DNA]</scope>
    <source>
        <strain evidence="2 3">CF314</strain>
    </source>
</reference>